<keyword evidence="7" id="KW-0418">Kinase</keyword>
<evidence type="ECO:0000256" key="1">
    <source>
        <dbReference type="ARBA" id="ARBA00004986"/>
    </source>
</evidence>
<feature type="non-terminal residue" evidence="12">
    <location>
        <position position="1"/>
    </location>
</feature>
<dbReference type="InterPro" id="IPR054352">
    <property type="entry name" value="ACT_Aspartokinase"/>
</dbReference>
<keyword evidence="8" id="KW-0067">ATP-binding</keyword>
<evidence type="ECO:0000256" key="10">
    <source>
        <dbReference type="ARBA" id="ARBA00047872"/>
    </source>
</evidence>
<dbReference type="Pfam" id="PF22468">
    <property type="entry name" value="ACT_9"/>
    <property type="match status" value="1"/>
</dbReference>
<dbReference type="PROSITE" id="PS51671">
    <property type="entry name" value="ACT"/>
    <property type="match status" value="2"/>
</dbReference>
<evidence type="ECO:0000256" key="7">
    <source>
        <dbReference type="ARBA" id="ARBA00022777"/>
    </source>
</evidence>
<organism evidence="12 13">
    <name type="scientific">Plectonema radiosum NIES-515</name>
    <dbReference type="NCBI Taxonomy" id="2986073"/>
    <lineage>
        <taxon>Bacteria</taxon>
        <taxon>Bacillati</taxon>
        <taxon>Cyanobacteriota</taxon>
        <taxon>Cyanophyceae</taxon>
        <taxon>Oscillatoriophycideae</taxon>
        <taxon>Oscillatoriales</taxon>
        <taxon>Microcoleaceae</taxon>
        <taxon>Plectonema</taxon>
    </lineage>
</organism>
<name>A0ABT3B2E7_9CYAN</name>
<evidence type="ECO:0000256" key="4">
    <source>
        <dbReference type="ARBA" id="ARBA00013059"/>
    </source>
</evidence>
<gene>
    <name evidence="12" type="ORF">OGM63_18915</name>
</gene>
<dbReference type="EC" id="2.7.2.4" evidence="4"/>
<dbReference type="RefSeq" id="WP_263747202.1">
    <property type="nucleotide sequence ID" value="NZ_JAOWRF010000271.1"/>
</dbReference>
<sequence length="170" mass="18225">PHPLVRGVALDMNQSRLAIRQLPDRPGMAAKLFGLLAQHNISVDMIIQSQRCRVIDGVPRRDIAFTVARIDGEAAQKMLQQAASEFGWGEIVLDNAIAKVSIVGAGMVGQPGVAAKMFEAIAQHQINIQMIATSEIKISCVVHQEQGVKALQVIHAAFGLAGSEKFVVPA</sequence>
<evidence type="ECO:0000256" key="5">
    <source>
        <dbReference type="ARBA" id="ARBA00022679"/>
    </source>
</evidence>
<dbReference type="Gene3D" id="3.30.2130.10">
    <property type="entry name" value="VC0802-like"/>
    <property type="match status" value="1"/>
</dbReference>
<dbReference type="PANTHER" id="PTHR21499:SF3">
    <property type="entry name" value="ASPARTOKINASE"/>
    <property type="match status" value="1"/>
</dbReference>
<keyword evidence="9" id="KW-0457">Lysine biosynthesis</keyword>
<dbReference type="InterPro" id="IPR002912">
    <property type="entry name" value="ACT_dom"/>
</dbReference>
<evidence type="ECO:0000256" key="3">
    <source>
        <dbReference type="ARBA" id="ARBA00010122"/>
    </source>
</evidence>
<evidence type="ECO:0000256" key="2">
    <source>
        <dbReference type="ARBA" id="ARBA00005139"/>
    </source>
</evidence>
<keyword evidence="9" id="KW-0028">Amino-acid biosynthesis</keyword>
<comment type="pathway">
    <text evidence="2">Amino-acid biosynthesis; L-threonine biosynthesis; L-threonine from L-aspartate: step 1/5.</text>
</comment>
<dbReference type="CDD" id="cd04923">
    <property type="entry name" value="ACT_AK-LysC-DapG-like_2"/>
    <property type="match status" value="1"/>
</dbReference>
<keyword evidence="6" id="KW-0547">Nucleotide-binding</keyword>
<evidence type="ECO:0000313" key="13">
    <source>
        <dbReference type="Proteomes" id="UP001526143"/>
    </source>
</evidence>
<evidence type="ECO:0000256" key="9">
    <source>
        <dbReference type="ARBA" id="ARBA00023154"/>
    </source>
</evidence>
<keyword evidence="13" id="KW-1185">Reference proteome</keyword>
<dbReference type="SUPFAM" id="SSF55021">
    <property type="entry name" value="ACT-like"/>
    <property type="match status" value="2"/>
</dbReference>
<evidence type="ECO:0000256" key="6">
    <source>
        <dbReference type="ARBA" id="ARBA00022741"/>
    </source>
</evidence>
<comment type="caution">
    <text evidence="12">The sequence shown here is derived from an EMBL/GenBank/DDBJ whole genome shotgun (WGS) entry which is preliminary data.</text>
</comment>
<reference evidence="12 13" key="1">
    <citation type="submission" date="2022-10" db="EMBL/GenBank/DDBJ databases">
        <title>Identification of biosynthetic pathway for the production of the potent trypsin inhibitor radiosumin.</title>
        <authorList>
            <person name="Fewer D.P."/>
            <person name="Delbaje E."/>
            <person name="Ouyang X."/>
            <person name="Agostino P.D."/>
            <person name="Wahlsten M."/>
            <person name="Jokela J."/>
            <person name="Permi P."/>
            <person name="Haapaniemi E."/>
            <person name="Koistinen H."/>
        </authorList>
    </citation>
    <scope>NUCLEOTIDE SEQUENCE [LARGE SCALE GENOMIC DNA]</scope>
    <source>
        <strain evidence="12 13">NIES-515</strain>
    </source>
</reference>
<evidence type="ECO:0000259" key="11">
    <source>
        <dbReference type="PROSITE" id="PS51671"/>
    </source>
</evidence>
<accession>A0ABT3B2E7</accession>
<proteinExistence type="inferred from homology"/>
<feature type="domain" description="ACT" evidence="11">
    <location>
        <begin position="102"/>
        <end position="170"/>
    </location>
</feature>
<evidence type="ECO:0000256" key="8">
    <source>
        <dbReference type="ARBA" id="ARBA00022840"/>
    </source>
</evidence>
<keyword evidence="5" id="KW-0808">Transferase</keyword>
<dbReference type="Pfam" id="PF01842">
    <property type="entry name" value="ACT"/>
    <property type="match status" value="1"/>
</dbReference>
<dbReference type="Proteomes" id="UP001526143">
    <property type="component" value="Unassembled WGS sequence"/>
</dbReference>
<evidence type="ECO:0000313" key="12">
    <source>
        <dbReference type="EMBL" id="MCV3215557.1"/>
    </source>
</evidence>
<dbReference type="EMBL" id="JAOWRF010000271">
    <property type="protein sequence ID" value="MCV3215557.1"/>
    <property type="molecule type" value="Genomic_DNA"/>
</dbReference>
<dbReference type="InterPro" id="IPR045865">
    <property type="entry name" value="ACT-like_dom_sf"/>
</dbReference>
<protein>
    <recommendedName>
        <fullName evidence="4">aspartate kinase</fullName>
        <ecNumber evidence="4">2.7.2.4</ecNumber>
    </recommendedName>
</protein>
<feature type="domain" description="ACT" evidence="11">
    <location>
        <begin position="17"/>
        <end position="100"/>
    </location>
</feature>
<comment type="pathway">
    <text evidence="1">Amino-acid biosynthesis; L-methionine biosynthesis via de novo pathway; L-homoserine from L-aspartate: step 1/3.</text>
</comment>
<comment type="similarity">
    <text evidence="3">Belongs to the aspartokinase family.</text>
</comment>
<dbReference type="CDD" id="cd04913">
    <property type="entry name" value="ACT_AKii-LysC-BS-like_1"/>
    <property type="match status" value="1"/>
</dbReference>
<comment type="catalytic activity">
    <reaction evidence="10">
        <text>L-aspartate + ATP = 4-phospho-L-aspartate + ADP</text>
        <dbReference type="Rhea" id="RHEA:23776"/>
        <dbReference type="ChEBI" id="CHEBI:29991"/>
        <dbReference type="ChEBI" id="CHEBI:30616"/>
        <dbReference type="ChEBI" id="CHEBI:57535"/>
        <dbReference type="ChEBI" id="CHEBI:456216"/>
        <dbReference type="EC" id="2.7.2.4"/>
    </reaction>
</comment>
<dbReference type="PANTHER" id="PTHR21499">
    <property type="entry name" value="ASPARTATE KINASE"/>
    <property type="match status" value="1"/>
</dbReference>